<comment type="caution">
    <text evidence="4">The sequence shown here is derived from an EMBL/GenBank/DDBJ whole genome shotgun (WGS) entry which is preliminary data.</text>
</comment>
<dbReference type="InterPro" id="IPR013740">
    <property type="entry name" value="Redoxin"/>
</dbReference>
<dbReference type="Pfam" id="PF08534">
    <property type="entry name" value="Redoxin"/>
    <property type="match status" value="1"/>
</dbReference>
<dbReference type="PROSITE" id="PS51257">
    <property type="entry name" value="PROKAR_LIPOPROTEIN"/>
    <property type="match status" value="1"/>
</dbReference>
<evidence type="ECO:0000259" key="3">
    <source>
        <dbReference type="PROSITE" id="PS51352"/>
    </source>
</evidence>
<feature type="signal peptide" evidence="2">
    <location>
        <begin position="1"/>
        <end position="23"/>
    </location>
</feature>
<evidence type="ECO:0000256" key="1">
    <source>
        <dbReference type="SAM" id="MobiDB-lite"/>
    </source>
</evidence>
<reference evidence="4" key="1">
    <citation type="submission" date="2009-02" db="EMBL/GenBank/DDBJ databases">
        <authorList>
            <person name="Fulton L."/>
            <person name="Clifton S."/>
            <person name="Fulton B."/>
            <person name="Xu J."/>
            <person name="Minx P."/>
            <person name="Pepin K.H."/>
            <person name="Johnson M."/>
            <person name="Bhonagiri V."/>
            <person name="Nash W.E."/>
            <person name="Mardis E.R."/>
            <person name="Wilson R.K."/>
        </authorList>
    </citation>
    <scope>NUCLEOTIDE SEQUENCE [LARGE SCALE GENOMIC DNA]</scope>
    <source>
        <strain evidence="4">DSM 15053</strain>
    </source>
</reference>
<dbReference type="RefSeq" id="WP_006442692.1">
    <property type="nucleotide sequence ID" value="NZ_CP036524.1"/>
</dbReference>
<reference evidence="4" key="2">
    <citation type="submission" date="2013-06" db="EMBL/GenBank/DDBJ databases">
        <title>Draft genome sequence of Clostridium hylemonae (DSM 15053).</title>
        <authorList>
            <person name="Sudarsanam P."/>
            <person name="Ley R."/>
            <person name="Guruge J."/>
            <person name="Turnbaugh P.J."/>
            <person name="Mahowald M."/>
            <person name="Liep D."/>
            <person name="Gordon J."/>
        </authorList>
    </citation>
    <scope>NUCLEOTIDE SEQUENCE</scope>
    <source>
        <strain evidence="4">DSM 15053</strain>
    </source>
</reference>
<dbReference type="InterPro" id="IPR050553">
    <property type="entry name" value="Thioredoxin_ResA/DsbE_sf"/>
</dbReference>
<dbReference type="InterPro" id="IPR013766">
    <property type="entry name" value="Thioredoxin_domain"/>
</dbReference>
<dbReference type="EMBL" id="ABYI02000019">
    <property type="protein sequence ID" value="EEG74693.1"/>
    <property type="molecule type" value="Genomic_DNA"/>
</dbReference>
<proteinExistence type="predicted"/>
<protein>
    <submittedName>
        <fullName evidence="4">Redoxin family protein</fullName>
    </submittedName>
</protein>
<dbReference type="HOGENOM" id="CLU_042529_7_0_9"/>
<dbReference type="CDD" id="cd02966">
    <property type="entry name" value="TlpA_like_family"/>
    <property type="match status" value="1"/>
</dbReference>
<feature type="chain" id="PRO_5038782658" evidence="2">
    <location>
        <begin position="24"/>
        <end position="200"/>
    </location>
</feature>
<name>C0BZW5_9FIRM</name>
<dbReference type="PANTHER" id="PTHR42852:SF13">
    <property type="entry name" value="PROTEIN DIPZ"/>
    <property type="match status" value="1"/>
</dbReference>
<dbReference type="AlphaFoldDB" id="C0BZW5"/>
<dbReference type="PROSITE" id="PS51352">
    <property type="entry name" value="THIOREDOXIN_2"/>
    <property type="match status" value="1"/>
</dbReference>
<evidence type="ECO:0000313" key="4">
    <source>
        <dbReference type="EMBL" id="EEG74693.1"/>
    </source>
</evidence>
<dbReference type="Gene3D" id="3.40.30.10">
    <property type="entry name" value="Glutaredoxin"/>
    <property type="match status" value="1"/>
</dbReference>
<dbReference type="PANTHER" id="PTHR42852">
    <property type="entry name" value="THIOL:DISULFIDE INTERCHANGE PROTEIN DSBE"/>
    <property type="match status" value="1"/>
</dbReference>
<evidence type="ECO:0000256" key="2">
    <source>
        <dbReference type="SAM" id="SignalP"/>
    </source>
</evidence>
<accession>C0BZW5</accession>
<feature type="region of interest" description="Disordered" evidence="1">
    <location>
        <begin position="29"/>
        <end position="52"/>
    </location>
</feature>
<dbReference type="STRING" id="553973.CLOHYLEM_05357"/>
<dbReference type="GO" id="GO:0016491">
    <property type="term" value="F:oxidoreductase activity"/>
    <property type="evidence" value="ECO:0007669"/>
    <property type="project" value="InterPro"/>
</dbReference>
<feature type="domain" description="Thioredoxin" evidence="3">
    <location>
        <begin position="52"/>
        <end position="196"/>
    </location>
</feature>
<dbReference type="eggNOG" id="COG0526">
    <property type="taxonomic scope" value="Bacteria"/>
</dbReference>
<feature type="compositionally biased region" description="Low complexity" evidence="1">
    <location>
        <begin position="34"/>
        <end position="52"/>
    </location>
</feature>
<dbReference type="InterPro" id="IPR036249">
    <property type="entry name" value="Thioredoxin-like_sf"/>
</dbReference>
<keyword evidence="5" id="KW-1185">Reference proteome</keyword>
<dbReference type="Proteomes" id="UP000004893">
    <property type="component" value="Unassembled WGS sequence"/>
</dbReference>
<gene>
    <name evidence="4" type="ORF">CLOHYLEM_05357</name>
</gene>
<evidence type="ECO:0000313" key="5">
    <source>
        <dbReference type="Proteomes" id="UP000004893"/>
    </source>
</evidence>
<dbReference type="SUPFAM" id="SSF52833">
    <property type="entry name" value="Thioredoxin-like"/>
    <property type="match status" value="1"/>
</dbReference>
<keyword evidence="2" id="KW-0732">Signal</keyword>
<organism evidence="4 5">
    <name type="scientific">[Clostridium] hylemonae DSM 15053</name>
    <dbReference type="NCBI Taxonomy" id="553973"/>
    <lineage>
        <taxon>Bacteria</taxon>
        <taxon>Bacillati</taxon>
        <taxon>Bacillota</taxon>
        <taxon>Clostridia</taxon>
        <taxon>Lachnospirales</taxon>
        <taxon>Lachnospiraceae</taxon>
    </lineage>
</organism>
<sequence length="200" mass="21309">MMKRKRAKAITILTLSLVLLLTACGSGKEEKADAGSSKSSEGSKASDTSSSSASKKIFGTFESETLEGEAVSDEIFSKADLTMVNIWGTFCGPCIREMPDLGELSREYADKGVQIVGLVSDVGKAKDEKAEEIVSTTKADYTHIIASQDLMTGILGSVNVVPTTIFVDKEGNQVGDVYSGARDKDEWAGIIDELLNGVQQ</sequence>